<dbReference type="AlphaFoldDB" id="A0A9D2BQB7"/>
<dbReference type="Pfam" id="PF11276">
    <property type="entry name" value="DUF3078"/>
    <property type="match status" value="1"/>
</dbReference>
<evidence type="ECO:0000313" key="1">
    <source>
        <dbReference type="EMBL" id="HIX87279.1"/>
    </source>
</evidence>
<reference evidence="1" key="2">
    <citation type="submission" date="2021-04" db="EMBL/GenBank/DDBJ databases">
        <authorList>
            <person name="Gilroy R."/>
        </authorList>
    </citation>
    <scope>NUCLEOTIDE SEQUENCE</scope>
    <source>
        <strain evidence="1">ChiHecec2B26-12326</strain>
    </source>
</reference>
<sequence length="523" mass="61949">MVTRRQGLYILFFFFLLIGNLAYGQDESPVSESMMRPEPRVVEDTVPEIHLTDEDLGRIVDLRTQFERQNATYAKPVAPSSNLLRFLKKDELEISPEAMYWARLVRDASTIFDETMTFRDTMIVNPIFMPIVFKGHYLPEDLTFYDLSCLLEKNPYEGLYPVDTTLFEDIRQDQRLEEVAYRYVQDNYPAYFRYSSRDLRHEIIKPKAIRRNIFEDLPLKVENDANFEDVDAPARFIPERRYWTSSFESTLQVAEAYVSKNWSGGGNPNLNLLTRQYLRYDYKKDKIQVTNEMEININLNAIPNSVDSIHRYQVNNDVFRIHSNFGYQAFNKWYYSFNFEFLTQLVNNYKANDTTTLAAFLAPLKVNLGLGMRYDLEKTNFTNKHKNLKLSVNIAPLSFNYWYSRLKGPDMDLNRHGFEAKENPVEGENAYKNVYAKFGSQVDASLTFNINRYTSWTSMFKYFTTYKTVLMEFENTLNLQITRFFSTRIYFKARFDDSVVRTEDFKSYFQFNQLMSFGFNYKW</sequence>
<name>A0A9D2BQB7_9BACT</name>
<organism evidence="1 2">
    <name type="scientific">Candidatus Parabacteroides intestinigallinarum</name>
    <dbReference type="NCBI Taxonomy" id="2838722"/>
    <lineage>
        <taxon>Bacteria</taxon>
        <taxon>Pseudomonadati</taxon>
        <taxon>Bacteroidota</taxon>
        <taxon>Bacteroidia</taxon>
        <taxon>Bacteroidales</taxon>
        <taxon>Tannerellaceae</taxon>
        <taxon>Parabacteroides</taxon>
    </lineage>
</organism>
<gene>
    <name evidence="1" type="ORF">H9848_11850</name>
</gene>
<accession>A0A9D2BQB7</accession>
<protein>
    <submittedName>
        <fullName evidence="1">DUF3078 domain-containing protein</fullName>
    </submittedName>
</protein>
<dbReference type="Proteomes" id="UP000823847">
    <property type="component" value="Unassembled WGS sequence"/>
</dbReference>
<comment type="caution">
    <text evidence="1">The sequence shown here is derived from an EMBL/GenBank/DDBJ whole genome shotgun (WGS) entry which is preliminary data.</text>
</comment>
<evidence type="ECO:0000313" key="2">
    <source>
        <dbReference type="Proteomes" id="UP000823847"/>
    </source>
</evidence>
<dbReference type="EMBL" id="DXEN01000087">
    <property type="protein sequence ID" value="HIX87279.1"/>
    <property type="molecule type" value="Genomic_DNA"/>
</dbReference>
<dbReference type="InterPro" id="IPR021428">
    <property type="entry name" value="DUF3078"/>
</dbReference>
<reference evidence="1" key="1">
    <citation type="journal article" date="2021" name="PeerJ">
        <title>Extensive microbial diversity within the chicken gut microbiome revealed by metagenomics and culture.</title>
        <authorList>
            <person name="Gilroy R."/>
            <person name="Ravi A."/>
            <person name="Getino M."/>
            <person name="Pursley I."/>
            <person name="Horton D.L."/>
            <person name="Alikhan N.F."/>
            <person name="Baker D."/>
            <person name="Gharbi K."/>
            <person name="Hall N."/>
            <person name="Watson M."/>
            <person name="Adriaenssens E.M."/>
            <person name="Foster-Nyarko E."/>
            <person name="Jarju S."/>
            <person name="Secka A."/>
            <person name="Antonio M."/>
            <person name="Oren A."/>
            <person name="Chaudhuri R.R."/>
            <person name="La Ragione R."/>
            <person name="Hildebrand F."/>
            <person name="Pallen M.J."/>
        </authorList>
    </citation>
    <scope>NUCLEOTIDE SEQUENCE</scope>
    <source>
        <strain evidence="1">ChiHecec2B26-12326</strain>
    </source>
</reference>
<proteinExistence type="predicted"/>